<keyword evidence="2" id="KW-0812">Transmembrane</keyword>
<evidence type="ECO:0000256" key="3">
    <source>
        <dbReference type="SAM" id="SignalP"/>
    </source>
</evidence>
<sequence>MFLYHCALILSLPLVVYAYPINGVLNSSTSATTFAILLALAVSATVLVITKFLYMRYRRSNIAYNFSDCSLQSSQRSSTSFFYKSEQLAKPNKTAFLIGFFGSPSWETSVKTLYDGPSVYSNQLQFQSRRSQNSAHRVSRFSISEFGGLRRSTRYSDTADSRAFSNTLLATSRPAPPPYASLPLYPASARTNSSGRRHSLPSTRQIDSDNANSRRRRHSSLKSSRSRRSDYLPTPGLRLVTDGFFHQPSFLDFEPFSPNPSSMHSRSRSRSSRTSSCVPPLPPLPASVLLSPLPDLPESTSADGHSHISYPYALSPKIQHPSTLEANSSPILPDLELNATTVTRRPSQNSATFPRMKAQPQPNRTPSVRSRKSPMLGPSPLRIVTLPEGSLANLNKDADKDHLPTIPSLSSATDSIFGPTAHPEESKKHQHYGNLGIGHPSSWGLGLGLDGDRSSQILSEQDSGAVSVFPSSPNVDSMLGIIQELVEETSQWDDSLFMEDSFKALIENSRSTTSESPSSSSKSSGRSRRSSLVTPAVEDIPPIPSPRISVDSTQSGTRSFSSDASVKSKVSINPVNTGKLGTKTTKTTSPLNIASERGTTSPKSILKKTLMMPSRSVEFELGLVELDAVRMESFRMSAYESPRFYASDDGYDAAPVNHLMPGAYEHGSALTPLHESDEEQEADEQQQPTVAQVVPR</sequence>
<keyword evidence="2" id="KW-1133">Transmembrane helix</keyword>
<feature type="region of interest" description="Disordered" evidence="1">
    <location>
        <begin position="343"/>
        <end position="380"/>
    </location>
</feature>
<feature type="compositionally biased region" description="Polar residues" evidence="1">
    <location>
        <begin position="589"/>
        <end position="600"/>
    </location>
</feature>
<feature type="region of interest" description="Disordered" evidence="1">
    <location>
        <begin position="508"/>
        <end position="600"/>
    </location>
</feature>
<comment type="caution">
    <text evidence="4">The sequence shown here is derived from an EMBL/GenBank/DDBJ whole genome shotgun (WGS) entry which is preliminary data.</text>
</comment>
<feature type="chain" id="PRO_5041299719" description="Proteophosphoglycan ppg4" evidence="3">
    <location>
        <begin position="19"/>
        <end position="696"/>
    </location>
</feature>
<dbReference type="EMBL" id="MU805941">
    <property type="protein sequence ID" value="KAJ3845093.1"/>
    <property type="molecule type" value="Genomic_DNA"/>
</dbReference>
<accession>A0AA38PLE2</accession>
<evidence type="ECO:0000313" key="5">
    <source>
        <dbReference type="Proteomes" id="UP001163846"/>
    </source>
</evidence>
<feature type="region of interest" description="Disordered" evidence="1">
    <location>
        <begin position="168"/>
        <end position="234"/>
    </location>
</feature>
<dbReference type="AlphaFoldDB" id="A0AA38PLE2"/>
<evidence type="ECO:0000256" key="1">
    <source>
        <dbReference type="SAM" id="MobiDB-lite"/>
    </source>
</evidence>
<feature type="region of interest" description="Disordered" evidence="1">
    <location>
        <begin position="662"/>
        <end position="696"/>
    </location>
</feature>
<name>A0AA38PLE2_9AGAR</name>
<reference evidence="4" key="1">
    <citation type="submission" date="2022-08" db="EMBL/GenBank/DDBJ databases">
        <authorList>
            <consortium name="DOE Joint Genome Institute"/>
            <person name="Min B."/>
            <person name="Riley R."/>
            <person name="Sierra-Patev S."/>
            <person name="Naranjo-Ortiz M."/>
            <person name="Looney B."/>
            <person name="Konkel Z."/>
            <person name="Slot J.C."/>
            <person name="Sakamoto Y."/>
            <person name="Steenwyk J.L."/>
            <person name="Rokas A."/>
            <person name="Carro J."/>
            <person name="Camarero S."/>
            <person name="Ferreira P."/>
            <person name="Molpeceres G."/>
            <person name="Ruiz-Duenas F.J."/>
            <person name="Serrano A."/>
            <person name="Henrissat B."/>
            <person name="Drula E."/>
            <person name="Hughes K.W."/>
            <person name="Mata J.L."/>
            <person name="Ishikawa N.K."/>
            <person name="Vargas-Isla R."/>
            <person name="Ushijima S."/>
            <person name="Smith C.A."/>
            <person name="Ahrendt S."/>
            <person name="Andreopoulos W."/>
            <person name="He G."/>
            <person name="Labutti K."/>
            <person name="Lipzen A."/>
            <person name="Ng V."/>
            <person name="Sandor L."/>
            <person name="Barry K."/>
            <person name="Martinez A.T."/>
            <person name="Xiao Y."/>
            <person name="Gibbons J.G."/>
            <person name="Terashima K."/>
            <person name="Hibbett D.S."/>
            <person name="Grigoriev I.V."/>
        </authorList>
    </citation>
    <scope>NUCLEOTIDE SEQUENCE</scope>
    <source>
        <strain evidence="4">TFB9207</strain>
    </source>
</reference>
<keyword evidence="5" id="KW-1185">Reference proteome</keyword>
<evidence type="ECO:0000313" key="4">
    <source>
        <dbReference type="EMBL" id="KAJ3845093.1"/>
    </source>
</evidence>
<feature type="compositionally biased region" description="Low complexity" evidence="1">
    <location>
        <begin position="577"/>
        <end position="588"/>
    </location>
</feature>
<dbReference type="Proteomes" id="UP001163846">
    <property type="component" value="Unassembled WGS sequence"/>
</dbReference>
<organism evidence="4 5">
    <name type="scientific">Lentinula raphanica</name>
    <dbReference type="NCBI Taxonomy" id="153919"/>
    <lineage>
        <taxon>Eukaryota</taxon>
        <taxon>Fungi</taxon>
        <taxon>Dikarya</taxon>
        <taxon>Basidiomycota</taxon>
        <taxon>Agaricomycotina</taxon>
        <taxon>Agaricomycetes</taxon>
        <taxon>Agaricomycetidae</taxon>
        <taxon>Agaricales</taxon>
        <taxon>Marasmiineae</taxon>
        <taxon>Omphalotaceae</taxon>
        <taxon>Lentinula</taxon>
    </lineage>
</organism>
<feature type="compositionally biased region" description="Basic residues" evidence="1">
    <location>
        <begin position="213"/>
        <end position="226"/>
    </location>
</feature>
<gene>
    <name evidence="4" type="ORF">F5878DRAFT_636803</name>
</gene>
<keyword evidence="3" id="KW-0732">Signal</keyword>
<evidence type="ECO:0008006" key="6">
    <source>
        <dbReference type="Google" id="ProtNLM"/>
    </source>
</evidence>
<feature type="compositionally biased region" description="Polar residues" evidence="1">
    <location>
        <begin position="190"/>
        <end position="211"/>
    </location>
</feature>
<proteinExistence type="predicted"/>
<keyword evidence="2" id="KW-0472">Membrane</keyword>
<feature type="compositionally biased region" description="Polar residues" evidence="1">
    <location>
        <begin position="550"/>
        <end position="576"/>
    </location>
</feature>
<feature type="transmembrane region" description="Helical" evidence="2">
    <location>
        <begin position="34"/>
        <end position="54"/>
    </location>
</feature>
<feature type="region of interest" description="Disordered" evidence="1">
    <location>
        <begin position="255"/>
        <end position="280"/>
    </location>
</feature>
<feature type="compositionally biased region" description="Low complexity" evidence="1">
    <location>
        <begin position="509"/>
        <end position="524"/>
    </location>
</feature>
<feature type="compositionally biased region" description="Polar residues" evidence="1">
    <location>
        <begin position="343"/>
        <end position="352"/>
    </location>
</feature>
<protein>
    <recommendedName>
        <fullName evidence="6">Proteophosphoglycan ppg4</fullName>
    </recommendedName>
</protein>
<feature type="signal peptide" evidence="3">
    <location>
        <begin position="1"/>
        <end position="18"/>
    </location>
</feature>
<evidence type="ECO:0000256" key="2">
    <source>
        <dbReference type="SAM" id="Phobius"/>
    </source>
</evidence>